<evidence type="ECO:0000256" key="5">
    <source>
        <dbReference type="ARBA" id="ARBA00022840"/>
    </source>
</evidence>
<comment type="subunit">
    <text evidence="9">The complex is composed of two ATP-binding proteins (NikD and NikE), two transmembrane proteins (NikB and NikC) and a solute-binding protein (NikA).</text>
</comment>
<evidence type="ECO:0000256" key="12">
    <source>
        <dbReference type="ARBA" id="ARBA00048610"/>
    </source>
</evidence>
<dbReference type="EMBL" id="AOMB01000025">
    <property type="protein sequence ID" value="EMA38643.1"/>
    <property type="molecule type" value="Genomic_DNA"/>
</dbReference>
<evidence type="ECO:0000256" key="6">
    <source>
        <dbReference type="ARBA" id="ARBA00022967"/>
    </source>
</evidence>
<dbReference type="Proteomes" id="UP000011566">
    <property type="component" value="Unassembled WGS sequence"/>
</dbReference>
<dbReference type="GO" id="GO:0005524">
    <property type="term" value="F:ATP binding"/>
    <property type="evidence" value="ECO:0007669"/>
    <property type="project" value="UniProtKB-KW"/>
</dbReference>
<dbReference type="PANTHER" id="PTHR43297:SF13">
    <property type="entry name" value="NICKEL ABC TRANSPORTER, ATP-BINDING PROTEIN"/>
    <property type="match status" value="1"/>
</dbReference>
<evidence type="ECO:0000256" key="4">
    <source>
        <dbReference type="ARBA" id="ARBA00022741"/>
    </source>
</evidence>
<keyword evidence="6" id="KW-1278">Translocase</keyword>
<comment type="subcellular location">
    <subcellularLocation>
        <location evidence="1">Cell membrane</location>
        <topology evidence="1">Peripheral membrane protein</topology>
    </subcellularLocation>
</comment>
<dbReference type="CDD" id="cd03257">
    <property type="entry name" value="ABC_NikE_OppD_transporters"/>
    <property type="match status" value="1"/>
</dbReference>
<dbReference type="GO" id="GO:0015833">
    <property type="term" value="P:peptide transport"/>
    <property type="evidence" value="ECO:0007669"/>
    <property type="project" value="InterPro"/>
</dbReference>
<evidence type="ECO:0000256" key="1">
    <source>
        <dbReference type="ARBA" id="ARBA00004202"/>
    </source>
</evidence>
<keyword evidence="4" id="KW-0547">Nucleotide-binding</keyword>
<dbReference type="Pfam" id="PF08352">
    <property type="entry name" value="oligo_HPY"/>
    <property type="match status" value="1"/>
</dbReference>
<evidence type="ECO:0000313" key="16">
    <source>
        <dbReference type="Proteomes" id="UP000011566"/>
    </source>
</evidence>
<dbReference type="InterPro" id="IPR003593">
    <property type="entry name" value="AAA+_ATPase"/>
</dbReference>
<evidence type="ECO:0000256" key="8">
    <source>
        <dbReference type="ARBA" id="ARBA00023136"/>
    </source>
</evidence>
<sequence length="350" mass="37699">MTDEPLLTVENLTTRFHTDEGIVHAVDGVSFEVGRGETVCIVGESGSGKTVTSESITKLIQSPPGEIADGDVRFDGESIVGMSDTQLRSVRGGRIGHVFQNPQDALNPVYTAGWQIVEAIQLHRDLGKRAARERAVELLDRVGIPDAPARFDDYPHQFSGGMKQRVVIAMALASDPDLLIADEPTTALDVTIQAQILWLLRELQADFGMSILLITHDLSVVAEIADRVIVMYAGKVMEQGDVYDVFEHPSHPYTRALFGCLPGRGGSIRTIGGSLPSATNPPDGCRFHPRCPHAIDDCKGGDQLPLTPTERDGHVVSCIYYQPGYDASAIVDGDADDGPRGPSYADGGQL</sequence>
<dbReference type="FunFam" id="3.40.50.300:FF:000016">
    <property type="entry name" value="Oligopeptide ABC transporter ATP-binding component"/>
    <property type="match status" value="1"/>
</dbReference>
<dbReference type="PROSITE" id="PS50893">
    <property type="entry name" value="ABC_TRANSPORTER_2"/>
    <property type="match status" value="1"/>
</dbReference>
<evidence type="ECO:0000256" key="7">
    <source>
        <dbReference type="ARBA" id="ARBA00023065"/>
    </source>
</evidence>
<name>M0LZP6_9EURY</name>
<evidence type="ECO:0000256" key="11">
    <source>
        <dbReference type="ARBA" id="ARBA00044143"/>
    </source>
</evidence>
<dbReference type="PATRIC" id="fig|1132509.6.peg.2010"/>
<reference evidence="15 16" key="1">
    <citation type="journal article" date="2014" name="PLoS Genet.">
        <title>Phylogenetically driven sequencing of extremely halophilic archaea reveals strategies for static and dynamic osmo-response.</title>
        <authorList>
            <person name="Becker E.A."/>
            <person name="Seitzer P.M."/>
            <person name="Tritt A."/>
            <person name="Larsen D."/>
            <person name="Krusor M."/>
            <person name="Yao A.I."/>
            <person name="Wu D."/>
            <person name="Madern D."/>
            <person name="Eisen J.A."/>
            <person name="Darling A.E."/>
            <person name="Facciotti M.T."/>
        </authorList>
    </citation>
    <scope>NUCLEOTIDE SEQUENCE [LARGE SCALE GENOMIC DNA]</scope>
    <source>
        <strain evidence="15 16">100A6</strain>
    </source>
</reference>
<dbReference type="SMART" id="SM00382">
    <property type="entry name" value="AAA"/>
    <property type="match status" value="1"/>
</dbReference>
<dbReference type="InterPro" id="IPR017871">
    <property type="entry name" value="ABC_transporter-like_CS"/>
</dbReference>
<evidence type="ECO:0000256" key="13">
    <source>
        <dbReference type="SAM" id="MobiDB-lite"/>
    </source>
</evidence>
<dbReference type="GO" id="GO:0016887">
    <property type="term" value="F:ATP hydrolysis activity"/>
    <property type="evidence" value="ECO:0007669"/>
    <property type="project" value="InterPro"/>
</dbReference>
<evidence type="ECO:0000256" key="9">
    <source>
        <dbReference type="ARBA" id="ARBA00038669"/>
    </source>
</evidence>
<dbReference type="SUPFAM" id="SSF52540">
    <property type="entry name" value="P-loop containing nucleoside triphosphate hydrolases"/>
    <property type="match status" value="1"/>
</dbReference>
<keyword evidence="8" id="KW-0472">Membrane</keyword>
<dbReference type="InterPro" id="IPR003439">
    <property type="entry name" value="ABC_transporter-like_ATP-bd"/>
</dbReference>
<dbReference type="EC" id="7.2.2.11" evidence="10"/>
<dbReference type="Gene3D" id="3.40.50.300">
    <property type="entry name" value="P-loop containing nucleotide triphosphate hydrolases"/>
    <property type="match status" value="1"/>
</dbReference>
<dbReference type="NCBIfam" id="TIGR01727">
    <property type="entry name" value="oligo_HPY"/>
    <property type="match status" value="1"/>
</dbReference>
<dbReference type="PANTHER" id="PTHR43297">
    <property type="entry name" value="OLIGOPEPTIDE TRANSPORT ATP-BINDING PROTEIN APPD"/>
    <property type="match status" value="1"/>
</dbReference>
<keyword evidence="2" id="KW-0813">Transport</keyword>
<feature type="region of interest" description="Disordered" evidence="13">
    <location>
        <begin position="330"/>
        <end position="350"/>
    </location>
</feature>
<dbReference type="GO" id="GO:0005886">
    <property type="term" value="C:plasma membrane"/>
    <property type="evidence" value="ECO:0007669"/>
    <property type="project" value="UniProtKB-SubCell"/>
</dbReference>
<dbReference type="GO" id="GO:0015413">
    <property type="term" value="F:ABC-type nickel transporter activity"/>
    <property type="evidence" value="ECO:0007669"/>
    <property type="project" value="UniProtKB-EC"/>
</dbReference>
<dbReference type="InterPro" id="IPR050388">
    <property type="entry name" value="ABC_Ni/Peptide_Import"/>
</dbReference>
<evidence type="ECO:0000256" key="10">
    <source>
        <dbReference type="ARBA" id="ARBA00039098"/>
    </source>
</evidence>
<comment type="catalytic activity">
    <reaction evidence="12">
        <text>Ni(2+)(out) + ATP + H2O = Ni(2+)(in) + ADP + phosphate + H(+)</text>
        <dbReference type="Rhea" id="RHEA:15557"/>
        <dbReference type="ChEBI" id="CHEBI:15377"/>
        <dbReference type="ChEBI" id="CHEBI:15378"/>
        <dbReference type="ChEBI" id="CHEBI:30616"/>
        <dbReference type="ChEBI" id="CHEBI:43474"/>
        <dbReference type="ChEBI" id="CHEBI:49786"/>
        <dbReference type="ChEBI" id="CHEBI:456216"/>
        <dbReference type="EC" id="7.2.2.11"/>
    </reaction>
    <physiologicalReaction direction="left-to-right" evidence="12">
        <dbReference type="Rhea" id="RHEA:15558"/>
    </physiologicalReaction>
</comment>
<feature type="domain" description="ABC transporter" evidence="14">
    <location>
        <begin position="7"/>
        <end position="258"/>
    </location>
</feature>
<comment type="caution">
    <text evidence="15">The sequence shown here is derived from an EMBL/GenBank/DDBJ whole genome shotgun (WGS) entry which is preliminary data.</text>
</comment>
<accession>M0LZP6</accession>
<dbReference type="Pfam" id="PF00005">
    <property type="entry name" value="ABC_tran"/>
    <property type="match status" value="1"/>
</dbReference>
<protein>
    <recommendedName>
        <fullName evidence="11">Nickel import system ATP-binding protein NikD</fullName>
        <ecNumber evidence="10">7.2.2.11</ecNumber>
    </recommendedName>
</protein>
<evidence type="ECO:0000259" key="14">
    <source>
        <dbReference type="PROSITE" id="PS50893"/>
    </source>
</evidence>
<dbReference type="InterPro" id="IPR013563">
    <property type="entry name" value="Oligopep_ABC_C"/>
</dbReference>
<evidence type="ECO:0000256" key="2">
    <source>
        <dbReference type="ARBA" id="ARBA00022448"/>
    </source>
</evidence>
<evidence type="ECO:0000256" key="3">
    <source>
        <dbReference type="ARBA" id="ARBA00022475"/>
    </source>
</evidence>
<proteinExistence type="predicted"/>
<dbReference type="AlphaFoldDB" id="M0LZP6"/>
<dbReference type="OrthoDB" id="18209at2157"/>
<dbReference type="InterPro" id="IPR027417">
    <property type="entry name" value="P-loop_NTPase"/>
</dbReference>
<dbReference type="RefSeq" id="WP_007693029.1">
    <property type="nucleotide sequence ID" value="NZ_AJRK01000007.1"/>
</dbReference>
<keyword evidence="16" id="KW-1185">Reference proteome</keyword>
<dbReference type="eggNOG" id="arCOG00181">
    <property type="taxonomic scope" value="Archaea"/>
</dbReference>
<organism evidence="15 16">
    <name type="scientific">Halococcus hamelinensis 100A6</name>
    <dbReference type="NCBI Taxonomy" id="1132509"/>
    <lineage>
        <taxon>Archaea</taxon>
        <taxon>Methanobacteriati</taxon>
        <taxon>Methanobacteriota</taxon>
        <taxon>Stenosarchaea group</taxon>
        <taxon>Halobacteria</taxon>
        <taxon>Halobacteriales</taxon>
        <taxon>Halococcaceae</taxon>
        <taxon>Halococcus</taxon>
    </lineage>
</organism>
<keyword evidence="7" id="KW-0406">Ion transport</keyword>
<keyword evidence="5 15" id="KW-0067">ATP-binding</keyword>
<evidence type="ECO:0000313" key="15">
    <source>
        <dbReference type="EMBL" id="EMA38643.1"/>
    </source>
</evidence>
<keyword evidence="3" id="KW-1003">Cell membrane</keyword>
<dbReference type="PROSITE" id="PS00211">
    <property type="entry name" value="ABC_TRANSPORTER_1"/>
    <property type="match status" value="1"/>
</dbReference>
<gene>
    <name evidence="15" type="ORF">C447_08900</name>
</gene>